<comment type="caution">
    <text evidence="2">The sequence shown here is derived from an EMBL/GenBank/DDBJ whole genome shotgun (WGS) entry which is preliminary data.</text>
</comment>
<keyword evidence="3" id="KW-1185">Reference proteome</keyword>
<accession>A0ABR5ZY68</accession>
<dbReference type="Proteomes" id="UP000540056">
    <property type="component" value="Unassembled WGS sequence"/>
</dbReference>
<evidence type="ECO:0000313" key="2">
    <source>
        <dbReference type="EMBL" id="MBA5746693.1"/>
    </source>
</evidence>
<dbReference type="RefSeq" id="WP_182023403.1">
    <property type="nucleotide sequence ID" value="NZ_JACGAM010000008.1"/>
</dbReference>
<protein>
    <recommendedName>
        <fullName evidence="4">HK97 gp10 family phage protein</fullName>
    </recommendedName>
</protein>
<evidence type="ECO:0008006" key="4">
    <source>
        <dbReference type="Google" id="ProtNLM"/>
    </source>
</evidence>
<name>A0ABR5ZY68_9LACT</name>
<dbReference type="EMBL" id="JACGAN010000008">
    <property type="protein sequence ID" value="MBA5746693.1"/>
    <property type="molecule type" value="Genomic_DNA"/>
</dbReference>
<evidence type="ECO:0000256" key="1">
    <source>
        <dbReference type="SAM" id="MobiDB-lite"/>
    </source>
</evidence>
<feature type="region of interest" description="Disordered" evidence="1">
    <location>
        <begin position="40"/>
        <end position="60"/>
    </location>
</feature>
<reference evidence="2 3" key="1">
    <citation type="submission" date="2020-07" db="EMBL/GenBank/DDBJ databases">
        <title>Draft Genome Sequences of Lactobacillales Isolated from the International Space Station.</title>
        <authorList>
            <person name="Bharadwaj A.R."/>
            <person name="Singh N.K."/>
            <person name="Wood J.M."/>
            <person name="Debieu M."/>
            <person name="O'Hara N.B."/>
            <person name="Karouia F."/>
            <person name="Mason C.E."/>
            <person name="Venkateswaran K."/>
        </authorList>
    </citation>
    <scope>NUCLEOTIDE SEQUENCE [LARGE SCALE GENOMIC DNA]</scope>
    <source>
        <strain evidence="2 3">151250015-1-258-55</strain>
    </source>
</reference>
<proteinExistence type="predicted"/>
<evidence type="ECO:0000313" key="3">
    <source>
        <dbReference type="Proteomes" id="UP000540056"/>
    </source>
</evidence>
<sequence>MNIEWHGVEALSKKLLEKSEADFAEVGRKNIRDIYSRSQKNAYSGGNVPAEGGTPVDTNELRMSAKYRDDEMGYSAPYAPHVEYGHVTRSGNFVPGQYYLKKSVDAQREIYKQDLKTKLKE</sequence>
<gene>
    <name evidence="2" type="ORF">H3232_05750</name>
</gene>
<organism evidence="2 3">
    <name type="scientific">Aerococcus urinaeequi</name>
    <dbReference type="NCBI Taxonomy" id="51665"/>
    <lineage>
        <taxon>Bacteria</taxon>
        <taxon>Bacillati</taxon>
        <taxon>Bacillota</taxon>
        <taxon>Bacilli</taxon>
        <taxon>Lactobacillales</taxon>
        <taxon>Aerococcaceae</taxon>
        <taxon>Aerococcus</taxon>
    </lineage>
</organism>